<keyword evidence="1" id="KW-0472">Membrane</keyword>
<keyword evidence="3" id="KW-1185">Reference proteome</keyword>
<proteinExistence type="predicted"/>
<dbReference type="OrthoDB" id="7427213at2"/>
<feature type="transmembrane region" description="Helical" evidence="1">
    <location>
        <begin position="55"/>
        <end position="79"/>
    </location>
</feature>
<evidence type="ECO:0008006" key="4">
    <source>
        <dbReference type="Google" id="ProtNLM"/>
    </source>
</evidence>
<dbReference type="AlphaFoldDB" id="A0A6I4V0S2"/>
<dbReference type="RefSeq" id="WP_160730051.1">
    <property type="nucleotide sequence ID" value="NZ_CANLWR010000001.1"/>
</dbReference>
<dbReference type="Proteomes" id="UP000471435">
    <property type="component" value="Unassembled WGS sequence"/>
</dbReference>
<gene>
    <name evidence="2" type="ORF">GRI43_05585</name>
</gene>
<dbReference type="EMBL" id="WTYP01000001">
    <property type="protein sequence ID" value="MXP46861.1"/>
    <property type="molecule type" value="Genomic_DNA"/>
</dbReference>
<evidence type="ECO:0000313" key="2">
    <source>
        <dbReference type="EMBL" id="MXP46861.1"/>
    </source>
</evidence>
<feature type="transmembrane region" description="Helical" evidence="1">
    <location>
        <begin position="100"/>
        <end position="126"/>
    </location>
</feature>
<feature type="transmembrane region" description="Helical" evidence="1">
    <location>
        <begin position="199"/>
        <end position="219"/>
    </location>
</feature>
<organism evidence="2 3">
    <name type="scientific">Pontixanthobacter luteolus</name>
    <dbReference type="NCBI Taxonomy" id="295089"/>
    <lineage>
        <taxon>Bacteria</taxon>
        <taxon>Pseudomonadati</taxon>
        <taxon>Pseudomonadota</taxon>
        <taxon>Alphaproteobacteria</taxon>
        <taxon>Sphingomonadales</taxon>
        <taxon>Erythrobacteraceae</taxon>
        <taxon>Pontixanthobacter</taxon>
    </lineage>
</organism>
<feature type="transmembrane region" description="Helical" evidence="1">
    <location>
        <begin position="21"/>
        <end position="43"/>
    </location>
</feature>
<sequence>MKNDADIGGFLSETFAIARDNLVPIAIFVAVMAFFGTGSDWLTLQPEILTESDPIIIVLAGFAVGIGAIVISVLAQYFLTSSMLGSRGELQQPGTRIWAYVGLSVLFLLGLMVGFLLLIVPGIILLTRWIAAPGYLIGGGRGVVESFGASWEATSEKGWHIFGGILILGLVGSVLIFGAAGAVLFAADSFSFATSLISNVLSNAFSAIFVAYGVAVYHLTADNTQHTTEVFE</sequence>
<reference evidence="2 3" key="1">
    <citation type="submission" date="2019-12" db="EMBL/GenBank/DDBJ databases">
        <title>Genomic-based taxomic classification of the family Erythrobacteraceae.</title>
        <authorList>
            <person name="Xu L."/>
        </authorList>
    </citation>
    <scope>NUCLEOTIDE SEQUENCE [LARGE SCALE GENOMIC DNA]</scope>
    <source>
        <strain evidence="2 3">SW-109</strain>
    </source>
</reference>
<feature type="transmembrane region" description="Helical" evidence="1">
    <location>
        <begin position="161"/>
        <end position="187"/>
    </location>
</feature>
<name>A0A6I4V0S2_9SPHN</name>
<evidence type="ECO:0000256" key="1">
    <source>
        <dbReference type="SAM" id="Phobius"/>
    </source>
</evidence>
<keyword evidence="1" id="KW-0812">Transmembrane</keyword>
<keyword evidence="1" id="KW-1133">Transmembrane helix</keyword>
<protein>
    <recommendedName>
        <fullName evidence="4">Glycerophosphoryl diester phosphodiesterase membrane domain-containing protein</fullName>
    </recommendedName>
</protein>
<evidence type="ECO:0000313" key="3">
    <source>
        <dbReference type="Proteomes" id="UP000471435"/>
    </source>
</evidence>
<accession>A0A6I4V0S2</accession>
<comment type="caution">
    <text evidence="2">The sequence shown here is derived from an EMBL/GenBank/DDBJ whole genome shotgun (WGS) entry which is preliminary data.</text>
</comment>